<dbReference type="InterPro" id="IPR045993">
    <property type="entry name" value="DUF5949"/>
</dbReference>
<protein>
    <submittedName>
        <fullName evidence="1">DUF5949 family protein</fullName>
    </submittedName>
</protein>
<dbReference type="Pfam" id="PF19374">
    <property type="entry name" value="DUF5949"/>
    <property type="match status" value="1"/>
</dbReference>
<sequence>MTTANSTKSTFQRAQLGTLSVVAWTGDPEAGHDMPYLLVYSLGDGAGADGASESAIRALIEEVGLKGGADMTDATAVSVNSPIRLLIQGGHAVLNMPYLSAQCPAPKEWLAAADQRGHVHLIVAAQPWAAATPGEPITEETLQAFLGDEETLLSAGHILLPVSQLRS</sequence>
<dbReference type="Proteomes" id="UP001431429">
    <property type="component" value="Unassembled WGS sequence"/>
</dbReference>
<name>A0ABT0UP90_9ACTN</name>
<organism evidence="1 2">
    <name type="scientific">Streptomyces albipurpureus</name>
    <dbReference type="NCBI Taxonomy" id="2897419"/>
    <lineage>
        <taxon>Bacteria</taxon>
        <taxon>Bacillati</taxon>
        <taxon>Actinomycetota</taxon>
        <taxon>Actinomycetes</taxon>
        <taxon>Kitasatosporales</taxon>
        <taxon>Streptomycetaceae</taxon>
        <taxon>Streptomyces</taxon>
    </lineage>
</organism>
<evidence type="ECO:0000313" key="2">
    <source>
        <dbReference type="Proteomes" id="UP001431429"/>
    </source>
</evidence>
<gene>
    <name evidence="1" type="ORF">NBG84_12980</name>
</gene>
<keyword evidence="2" id="KW-1185">Reference proteome</keyword>
<dbReference type="EMBL" id="JAMQAW010000010">
    <property type="protein sequence ID" value="MCM2389198.1"/>
    <property type="molecule type" value="Genomic_DNA"/>
</dbReference>
<proteinExistence type="predicted"/>
<comment type="caution">
    <text evidence="1">The sequence shown here is derived from an EMBL/GenBank/DDBJ whole genome shotgun (WGS) entry which is preliminary data.</text>
</comment>
<evidence type="ECO:0000313" key="1">
    <source>
        <dbReference type="EMBL" id="MCM2389198.1"/>
    </source>
</evidence>
<accession>A0ABT0UP90</accession>
<dbReference type="RefSeq" id="WP_250919537.1">
    <property type="nucleotide sequence ID" value="NZ_JAMQAW010000010.1"/>
</dbReference>
<reference evidence="1" key="1">
    <citation type="submission" date="2022-06" db="EMBL/GenBank/DDBJ databases">
        <title>Genome public.</title>
        <authorList>
            <person name="Sun Q."/>
        </authorList>
    </citation>
    <scope>NUCLEOTIDE SEQUENCE</scope>
    <source>
        <strain evidence="1">CWNU-1</strain>
    </source>
</reference>